<accession>A0A0C9UXQ2</accession>
<evidence type="ECO:0000313" key="2">
    <source>
        <dbReference type="Proteomes" id="UP000054279"/>
    </source>
</evidence>
<name>A0A0C9UXQ2_SPHS4</name>
<feature type="non-terminal residue" evidence="1">
    <location>
        <position position="1"/>
    </location>
</feature>
<dbReference type="HOGENOM" id="CLU_005726_3_0_1"/>
<protein>
    <submittedName>
        <fullName evidence="1">Uncharacterized protein</fullName>
    </submittedName>
</protein>
<dbReference type="Proteomes" id="UP000054279">
    <property type="component" value="Unassembled WGS sequence"/>
</dbReference>
<dbReference type="EMBL" id="KN837150">
    <property type="protein sequence ID" value="KIJ39674.1"/>
    <property type="molecule type" value="Genomic_DNA"/>
</dbReference>
<dbReference type="PANTHER" id="PTHR35871:SF1">
    <property type="entry name" value="CXC1-LIKE CYSTEINE CLUSTER ASSOCIATED WITH KDZ TRANSPOSASES DOMAIN-CONTAINING PROTEIN"/>
    <property type="match status" value="1"/>
</dbReference>
<dbReference type="OrthoDB" id="2449121at2759"/>
<dbReference type="PANTHER" id="PTHR35871">
    <property type="entry name" value="EXPRESSED PROTEIN"/>
    <property type="match status" value="1"/>
</dbReference>
<organism evidence="1 2">
    <name type="scientific">Sphaerobolus stellatus (strain SS14)</name>
    <dbReference type="NCBI Taxonomy" id="990650"/>
    <lineage>
        <taxon>Eukaryota</taxon>
        <taxon>Fungi</taxon>
        <taxon>Dikarya</taxon>
        <taxon>Basidiomycota</taxon>
        <taxon>Agaricomycotina</taxon>
        <taxon>Agaricomycetes</taxon>
        <taxon>Phallomycetidae</taxon>
        <taxon>Geastrales</taxon>
        <taxon>Sphaerobolaceae</taxon>
        <taxon>Sphaerobolus</taxon>
    </lineage>
</organism>
<proteinExistence type="predicted"/>
<dbReference type="AlphaFoldDB" id="A0A0C9UXQ2"/>
<sequence>SADEAFVSDSLNVKNMNINPGGKQWCLHSTQIPFNNPPPAPGQVQSIVYPADHPDPKLCGTLKGIKAVLKERTSESSSNTCCMTQALAQQQDFLNEKPQIQTFIERKGHICIFLPKFHCEHNPIEMYWEWTK</sequence>
<reference evidence="1 2" key="1">
    <citation type="submission" date="2014-06" db="EMBL/GenBank/DDBJ databases">
        <title>Evolutionary Origins and Diversification of the Mycorrhizal Mutualists.</title>
        <authorList>
            <consortium name="DOE Joint Genome Institute"/>
            <consortium name="Mycorrhizal Genomics Consortium"/>
            <person name="Kohler A."/>
            <person name="Kuo A."/>
            <person name="Nagy L.G."/>
            <person name="Floudas D."/>
            <person name="Copeland A."/>
            <person name="Barry K.W."/>
            <person name="Cichocki N."/>
            <person name="Veneault-Fourrey C."/>
            <person name="LaButti K."/>
            <person name="Lindquist E.A."/>
            <person name="Lipzen A."/>
            <person name="Lundell T."/>
            <person name="Morin E."/>
            <person name="Murat C."/>
            <person name="Riley R."/>
            <person name="Ohm R."/>
            <person name="Sun H."/>
            <person name="Tunlid A."/>
            <person name="Henrissat B."/>
            <person name="Grigoriev I.V."/>
            <person name="Hibbett D.S."/>
            <person name="Martin F."/>
        </authorList>
    </citation>
    <scope>NUCLEOTIDE SEQUENCE [LARGE SCALE GENOMIC DNA]</scope>
    <source>
        <strain evidence="1 2">SS14</strain>
    </source>
</reference>
<evidence type="ECO:0000313" key="1">
    <source>
        <dbReference type="EMBL" id="KIJ39674.1"/>
    </source>
</evidence>
<keyword evidence="2" id="KW-1185">Reference proteome</keyword>
<gene>
    <name evidence="1" type="ORF">M422DRAFT_136398</name>
</gene>
<feature type="non-terminal residue" evidence="1">
    <location>
        <position position="132"/>
    </location>
</feature>